<dbReference type="InterPro" id="IPR011009">
    <property type="entry name" value="Kinase-like_dom_sf"/>
</dbReference>
<dbReference type="PANTHER" id="PTHR24346:SF74">
    <property type="entry name" value="PROTEIN KINASE DOMAIN-CONTAINING PROTEIN"/>
    <property type="match status" value="1"/>
</dbReference>
<dbReference type="GO" id="GO:0005737">
    <property type="term" value="C:cytoplasm"/>
    <property type="evidence" value="ECO:0007669"/>
    <property type="project" value="TreeGrafter"/>
</dbReference>
<keyword evidence="6 9" id="KW-0067">ATP-binding</keyword>
<comment type="caution">
    <text evidence="12">The sequence shown here is derived from an EMBL/GenBank/DDBJ whole genome shotgun (WGS) entry which is preliminary data.</text>
</comment>
<dbReference type="GO" id="GO:0035556">
    <property type="term" value="P:intracellular signal transduction"/>
    <property type="evidence" value="ECO:0007669"/>
    <property type="project" value="TreeGrafter"/>
</dbReference>
<accession>A0A3S5ATT4</accession>
<dbReference type="PANTHER" id="PTHR24346">
    <property type="entry name" value="MAP/MICROTUBULE AFFINITY-REGULATING KINASE"/>
    <property type="match status" value="1"/>
</dbReference>
<dbReference type="Proteomes" id="UP000784294">
    <property type="component" value="Unassembled WGS sequence"/>
</dbReference>
<evidence type="ECO:0000256" key="7">
    <source>
        <dbReference type="ARBA" id="ARBA00047899"/>
    </source>
</evidence>
<evidence type="ECO:0000313" key="13">
    <source>
        <dbReference type="Proteomes" id="UP000784294"/>
    </source>
</evidence>
<comment type="catalytic activity">
    <reaction evidence="8">
        <text>L-seryl-[protein] + ATP = O-phospho-L-seryl-[protein] + ADP + H(+)</text>
        <dbReference type="Rhea" id="RHEA:17989"/>
        <dbReference type="Rhea" id="RHEA-COMP:9863"/>
        <dbReference type="Rhea" id="RHEA-COMP:11604"/>
        <dbReference type="ChEBI" id="CHEBI:15378"/>
        <dbReference type="ChEBI" id="CHEBI:29999"/>
        <dbReference type="ChEBI" id="CHEBI:30616"/>
        <dbReference type="ChEBI" id="CHEBI:83421"/>
        <dbReference type="ChEBI" id="CHEBI:456216"/>
        <dbReference type="EC" id="2.7.11.1"/>
    </reaction>
</comment>
<evidence type="ECO:0000256" key="9">
    <source>
        <dbReference type="PROSITE-ProRule" id="PRU10141"/>
    </source>
</evidence>
<dbReference type="OrthoDB" id="193931at2759"/>
<dbReference type="PROSITE" id="PS00108">
    <property type="entry name" value="PROTEIN_KINASE_ST"/>
    <property type="match status" value="1"/>
</dbReference>
<protein>
    <recommendedName>
        <fullName evidence="1">non-specific serine/threonine protein kinase</fullName>
        <ecNumber evidence="1">2.7.11.1</ecNumber>
    </recommendedName>
</protein>
<evidence type="ECO:0000256" key="6">
    <source>
        <dbReference type="ARBA" id="ARBA00022840"/>
    </source>
</evidence>
<dbReference type="InterPro" id="IPR008271">
    <property type="entry name" value="Ser/Thr_kinase_AS"/>
</dbReference>
<dbReference type="Pfam" id="PF00069">
    <property type="entry name" value="Pkinase"/>
    <property type="match status" value="1"/>
</dbReference>
<evidence type="ECO:0000256" key="1">
    <source>
        <dbReference type="ARBA" id="ARBA00012513"/>
    </source>
</evidence>
<keyword evidence="5" id="KW-0418">Kinase</keyword>
<dbReference type="InterPro" id="IPR000719">
    <property type="entry name" value="Prot_kinase_dom"/>
</dbReference>
<reference evidence="12" key="1">
    <citation type="submission" date="2018-11" db="EMBL/GenBank/DDBJ databases">
        <authorList>
            <consortium name="Pathogen Informatics"/>
        </authorList>
    </citation>
    <scope>NUCLEOTIDE SEQUENCE</scope>
</reference>
<keyword evidence="4 9" id="KW-0547">Nucleotide-binding</keyword>
<dbReference type="AlphaFoldDB" id="A0A3S5ATT4"/>
<dbReference type="Gene3D" id="3.30.200.20">
    <property type="entry name" value="Phosphorylase Kinase, domain 1"/>
    <property type="match status" value="1"/>
</dbReference>
<dbReference type="SUPFAM" id="SSF56112">
    <property type="entry name" value="Protein kinase-like (PK-like)"/>
    <property type="match status" value="1"/>
</dbReference>
<organism evidence="12 13">
    <name type="scientific">Protopolystoma xenopodis</name>
    <dbReference type="NCBI Taxonomy" id="117903"/>
    <lineage>
        <taxon>Eukaryota</taxon>
        <taxon>Metazoa</taxon>
        <taxon>Spiralia</taxon>
        <taxon>Lophotrochozoa</taxon>
        <taxon>Platyhelminthes</taxon>
        <taxon>Monogenea</taxon>
        <taxon>Polyopisthocotylea</taxon>
        <taxon>Polystomatidea</taxon>
        <taxon>Polystomatidae</taxon>
        <taxon>Protopolystoma</taxon>
    </lineage>
</organism>
<keyword evidence="2 10" id="KW-0723">Serine/threonine-protein kinase</keyword>
<dbReference type="EC" id="2.7.11.1" evidence="1"/>
<evidence type="ECO:0000256" key="5">
    <source>
        <dbReference type="ARBA" id="ARBA00022777"/>
    </source>
</evidence>
<name>A0A3S5ATT4_9PLAT</name>
<evidence type="ECO:0000256" key="10">
    <source>
        <dbReference type="RuleBase" id="RU000304"/>
    </source>
</evidence>
<dbReference type="PROSITE" id="PS50011">
    <property type="entry name" value="PROTEIN_KINASE_DOM"/>
    <property type="match status" value="1"/>
</dbReference>
<feature type="domain" description="Protein kinase" evidence="11">
    <location>
        <begin position="130"/>
        <end position="249"/>
    </location>
</feature>
<evidence type="ECO:0000256" key="8">
    <source>
        <dbReference type="ARBA" id="ARBA00048679"/>
    </source>
</evidence>
<dbReference type="GO" id="GO:0000226">
    <property type="term" value="P:microtubule cytoskeleton organization"/>
    <property type="evidence" value="ECO:0007669"/>
    <property type="project" value="TreeGrafter"/>
</dbReference>
<dbReference type="InterPro" id="IPR017441">
    <property type="entry name" value="Protein_kinase_ATP_BS"/>
</dbReference>
<dbReference type="EMBL" id="CAAALY010093427">
    <property type="protein sequence ID" value="VEL28239.1"/>
    <property type="molecule type" value="Genomic_DNA"/>
</dbReference>
<feature type="binding site" evidence="9">
    <location>
        <position position="159"/>
    </location>
    <ligand>
        <name>ATP</name>
        <dbReference type="ChEBI" id="CHEBI:30616"/>
    </ligand>
</feature>
<keyword evidence="3" id="KW-0808">Transferase</keyword>
<evidence type="ECO:0000256" key="4">
    <source>
        <dbReference type="ARBA" id="ARBA00022741"/>
    </source>
</evidence>
<sequence length="249" mass="28424">MIENRINLGSSYDNTGDHFISTKKENQQEYDFTRLRGSFYETSQDAFKKNTSPESAFINGEHISSSSSLSRFSSYKNITPFNGTPLMSSKHTNEIASHSNYLQENAFMLPGLLENSYSLGSNNSRRIGTYVIDKTIGKGNFSVVKVATHTITKLKVAIKIIDKTHLDEENLNKVYREVEILKRLHHPNIVKLYQYILNHGRLTEGHARSVFSEILDAVEYCHKNRVVHRDLKAENLLLDNRMNIKLAGK</sequence>
<evidence type="ECO:0000313" key="12">
    <source>
        <dbReference type="EMBL" id="VEL28239.1"/>
    </source>
</evidence>
<dbReference type="PROSITE" id="PS00107">
    <property type="entry name" value="PROTEIN_KINASE_ATP"/>
    <property type="match status" value="1"/>
</dbReference>
<comment type="catalytic activity">
    <reaction evidence="7">
        <text>L-threonyl-[protein] + ATP = O-phospho-L-threonyl-[protein] + ADP + H(+)</text>
        <dbReference type="Rhea" id="RHEA:46608"/>
        <dbReference type="Rhea" id="RHEA-COMP:11060"/>
        <dbReference type="Rhea" id="RHEA-COMP:11605"/>
        <dbReference type="ChEBI" id="CHEBI:15378"/>
        <dbReference type="ChEBI" id="CHEBI:30013"/>
        <dbReference type="ChEBI" id="CHEBI:30616"/>
        <dbReference type="ChEBI" id="CHEBI:61977"/>
        <dbReference type="ChEBI" id="CHEBI:456216"/>
        <dbReference type="EC" id="2.7.11.1"/>
    </reaction>
</comment>
<dbReference type="Gene3D" id="1.10.510.10">
    <property type="entry name" value="Transferase(Phosphotransferase) domain 1"/>
    <property type="match status" value="1"/>
</dbReference>
<evidence type="ECO:0000256" key="2">
    <source>
        <dbReference type="ARBA" id="ARBA00022527"/>
    </source>
</evidence>
<evidence type="ECO:0000256" key="3">
    <source>
        <dbReference type="ARBA" id="ARBA00022679"/>
    </source>
</evidence>
<gene>
    <name evidence="12" type="ORF">PXEA_LOCUS21679</name>
</gene>
<proteinExistence type="inferred from homology"/>
<dbReference type="GO" id="GO:0050321">
    <property type="term" value="F:tau-protein kinase activity"/>
    <property type="evidence" value="ECO:0007669"/>
    <property type="project" value="TreeGrafter"/>
</dbReference>
<evidence type="ECO:0000259" key="11">
    <source>
        <dbReference type="PROSITE" id="PS50011"/>
    </source>
</evidence>
<keyword evidence="13" id="KW-1185">Reference proteome</keyword>
<dbReference type="SMART" id="SM00220">
    <property type="entry name" value="S_TKc"/>
    <property type="match status" value="1"/>
</dbReference>
<comment type="similarity">
    <text evidence="10">Belongs to the protein kinase superfamily.</text>
</comment>
<dbReference type="FunFam" id="3.30.200.20:FF:000003">
    <property type="entry name" value="Non-specific serine/threonine protein kinase"/>
    <property type="match status" value="1"/>
</dbReference>
<dbReference type="GO" id="GO:0005524">
    <property type="term" value="F:ATP binding"/>
    <property type="evidence" value="ECO:0007669"/>
    <property type="project" value="UniProtKB-UniRule"/>
</dbReference>